<dbReference type="SMART" id="SM00220">
    <property type="entry name" value="S_TKc"/>
    <property type="match status" value="1"/>
</dbReference>
<dbReference type="RefSeq" id="XP_023690616.1">
    <property type="nucleotide sequence ID" value="XM_023834848.2"/>
</dbReference>
<dbReference type="SUPFAM" id="SSF52129">
    <property type="entry name" value="Caspase-like"/>
    <property type="match status" value="1"/>
</dbReference>
<feature type="domain" description="Caspase family p10" evidence="8">
    <location>
        <begin position="544"/>
        <end position="631"/>
    </location>
</feature>
<feature type="domain" description="Protein kinase" evidence="7">
    <location>
        <begin position="11"/>
        <end position="279"/>
    </location>
</feature>
<evidence type="ECO:0000259" key="9">
    <source>
        <dbReference type="PROSITE" id="PS50208"/>
    </source>
</evidence>
<dbReference type="InterPro" id="IPR011009">
    <property type="entry name" value="Kinase-like_dom_sf"/>
</dbReference>
<accession>A0A3B3S5X7</accession>
<dbReference type="InterPro" id="IPR029030">
    <property type="entry name" value="Caspase-like_dom_sf"/>
</dbReference>
<feature type="region of interest" description="Disordered" evidence="6">
    <location>
        <begin position="504"/>
        <end position="539"/>
    </location>
</feature>
<name>A0A3B3S5X7_9TELE</name>
<proteinExistence type="inferred from homology"/>
<keyword evidence="2 4" id="KW-0547">Nucleotide-binding</keyword>
<dbReference type="PROSITE" id="PS00108">
    <property type="entry name" value="PROTEIN_KINASE_ST"/>
    <property type="match status" value="1"/>
</dbReference>
<dbReference type="GeneID" id="111855646"/>
<dbReference type="InterPro" id="IPR051681">
    <property type="entry name" value="Ser/Thr_Kinases-Pseudokinases"/>
</dbReference>
<protein>
    <submittedName>
        <fullName evidence="10">Receptor-interacting serine/threonine-protein kinase 1-like</fullName>
    </submittedName>
</protein>
<dbReference type="InterPro" id="IPR000719">
    <property type="entry name" value="Prot_kinase_dom"/>
</dbReference>
<dbReference type="PROSITE" id="PS50208">
    <property type="entry name" value="CASPASE_P20"/>
    <property type="match status" value="1"/>
</dbReference>
<dbReference type="OrthoDB" id="4062651at2759"/>
<evidence type="ECO:0000256" key="5">
    <source>
        <dbReference type="RuleBase" id="RU003971"/>
    </source>
</evidence>
<comment type="similarity">
    <text evidence="1 5">Belongs to the peptidase C14A family.</text>
</comment>
<evidence type="ECO:0000313" key="11">
    <source>
        <dbReference type="Proteomes" id="UP000261540"/>
    </source>
</evidence>
<dbReference type="PANTHER" id="PTHR44329">
    <property type="entry name" value="SERINE/THREONINE-PROTEIN KINASE TNNI3K-RELATED"/>
    <property type="match status" value="1"/>
</dbReference>
<evidence type="ECO:0000256" key="4">
    <source>
        <dbReference type="PROSITE-ProRule" id="PRU10141"/>
    </source>
</evidence>
<dbReference type="Gene3D" id="1.10.510.10">
    <property type="entry name" value="Transferase(Phosphotransferase) domain 1"/>
    <property type="match status" value="1"/>
</dbReference>
<dbReference type="CDD" id="cd00032">
    <property type="entry name" value="CASc"/>
    <property type="match status" value="1"/>
</dbReference>
<dbReference type="Gene3D" id="3.40.50.1460">
    <property type="match status" value="1"/>
</dbReference>
<keyword evidence="3 4" id="KW-0067">ATP-binding</keyword>
<reference evidence="10" key="2">
    <citation type="submission" date="2025-09" db="UniProtKB">
        <authorList>
            <consortium name="Ensembl"/>
        </authorList>
    </citation>
    <scope>IDENTIFICATION</scope>
</reference>
<dbReference type="InterPro" id="IPR016129">
    <property type="entry name" value="Caspase_his_AS"/>
</dbReference>
<dbReference type="SUPFAM" id="SSF56112">
    <property type="entry name" value="Protein kinase-like (PK-like)"/>
    <property type="match status" value="1"/>
</dbReference>
<keyword evidence="11" id="KW-1185">Reference proteome</keyword>
<feature type="compositionally biased region" description="Polar residues" evidence="6">
    <location>
        <begin position="527"/>
        <end position="538"/>
    </location>
</feature>
<dbReference type="GO" id="GO:0005524">
    <property type="term" value="F:ATP binding"/>
    <property type="evidence" value="ECO:0007669"/>
    <property type="project" value="UniProtKB-UniRule"/>
</dbReference>
<dbReference type="STRING" id="1676925.ENSPKIP00000025908"/>
<dbReference type="InterPro" id="IPR011600">
    <property type="entry name" value="Pept_C14_caspase"/>
</dbReference>
<dbReference type="InterPro" id="IPR017441">
    <property type="entry name" value="Protein_kinase_ATP_BS"/>
</dbReference>
<dbReference type="FunFam" id="3.40.50.1460:FF:000012">
    <property type="entry name" value="Caspase 9"/>
    <property type="match status" value="1"/>
</dbReference>
<dbReference type="InterPro" id="IPR001309">
    <property type="entry name" value="Pept_C14_p20"/>
</dbReference>
<evidence type="ECO:0000259" key="8">
    <source>
        <dbReference type="PROSITE" id="PS50207"/>
    </source>
</evidence>
<dbReference type="KEGG" id="pki:111855646"/>
<feature type="domain" description="Caspase family p20" evidence="9">
    <location>
        <begin position="370"/>
        <end position="501"/>
    </location>
</feature>
<dbReference type="PROSITE" id="PS01121">
    <property type="entry name" value="CASPASE_HIS"/>
    <property type="match status" value="1"/>
</dbReference>
<dbReference type="GO" id="GO:0004706">
    <property type="term" value="F:JUN kinase kinase kinase activity"/>
    <property type="evidence" value="ECO:0007669"/>
    <property type="project" value="TreeGrafter"/>
</dbReference>
<evidence type="ECO:0000256" key="2">
    <source>
        <dbReference type="ARBA" id="ARBA00022741"/>
    </source>
</evidence>
<dbReference type="GeneTree" id="ENSGT00940000160206"/>
<feature type="binding site" evidence="4">
    <location>
        <position position="40"/>
    </location>
    <ligand>
        <name>ATP</name>
        <dbReference type="ChEBI" id="CHEBI:30616"/>
    </ligand>
</feature>
<evidence type="ECO:0000256" key="6">
    <source>
        <dbReference type="SAM" id="MobiDB-lite"/>
    </source>
</evidence>
<dbReference type="AlphaFoldDB" id="A0A3B3S5X7"/>
<evidence type="ECO:0000259" key="7">
    <source>
        <dbReference type="PROSITE" id="PS50011"/>
    </source>
</evidence>
<dbReference type="PROSITE" id="PS00107">
    <property type="entry name" value="PROTEIN_KINASE_ATP"/>
    <property type="match status" value="1"/>
</dbReference>
<dbReference type="PROSITE" id="PS50011">
    <property type="entry name" value="PROTEIN_KINASE_DOM"/>
    <property type="match status" value="1"/>
</dbReference>
<feature type="region of interest" description="Disordered" evidence="6">
    <location>
        <begin position="305"/>
        <end position="328"/>
    </location>
</feature>
<dbReference type="Pfam" id="PF00069">
    <property type="entry name" value="Pkinase"/>
    <property type="match status" value="1"/>
</dbReference>
<evidence type="ECO:0000256" key="3">
    <source>
        <dbReference type="ARBA" id="ARBA00022840"/>
    </source>
</evidence>
<dbReference type="PROSITE" id="PS50207">
    <property type="entry name" value="CASPASE_P10"/>
    <property type="match status" value="1"/>
</dbReference>
<dbReference type="Proteomes" id="UP000261540">
    <property type="component" value="Unplaced"/>
</dbReference>
<dbReference type="InterPro" id="IPR015917">
    <property type="entry name" value="Pept_C14A"/>
</dbReference>
<sequence>MELKLINDSVLESWKMIGKGGFGQVYKARHKTWGKDVAVKVLHQSDSSALKKEVLLMCKASSFHVVQIIGEYNGFPPDTKSVTSLQGLVMEYMERGSLEALLKNLDGPPPWPLVLRFAHHVAVGLNFLHGLIPQMLHLDLKPSNVLLDSSLNAKVTDFGLARILSSTSLSKKSVGGTTSYMPPEAFSLSYQPKPASDVYSYAILLCSIIKGEQPYPHAMSSVVRLCIPGGGRPDLNKLPFSSEAKGLEDVLHLIKRCWDGDPQERPSISVCMQETERLLEPLEYEVINAVHEVLTSLTRGKSVFPSSLDSPPVTTPPPVYMPSKTGNHDRGDGEVMTVPPMMSVSPDSEDSKLISINQDILPKYKMDANPCGLCLIINNEKYLPESCLNRRIGSKIDCKKLEKRFKSFNFIVDVQSDLTDKELRQQLLTLSKKDHTKYDCCIVVILSHGSKSGRHLYGAVHGVDGPSVTVEDITRFLNGDCCPSLQGKPKLFFIQACTGDAMDKGSNVSPEEASPSLAGADEETDVIPTTSGSNSLNVSDEPDACNSLPVPSDILVSYSTYPGYVSWRNPQTGSWYVETLDEILAEHAATSDLVTMLTMVNNKVAQNSAKGIYKQMPASFNSLRNLLYFQSCPQVHS</sequence>
<reference evidence="10" key="1">
    <citation type="submission" date="2025-08" db="UniProtKB">
        <authorList>
            <consortium name="Ensembl"/>
        </authorList>
    </citation>
    <scope>IDENTIFICATION</scope>
</reference>
<dbReference type="InterPro" id="IPR008271">
    <property type="entry name" value="Ser/Thr_kinase_AS"/>
</dbReference>
<dbReference type="InterPro" id="IPR002138">
    <property type="entry name" value="Pept_C14_p10"/>
</dbReference>
<organism evidence="10 11">
    <name type="scientific">Paramormyrops kingsleyae</name>
    <dbReference type="NCBI Taxonomy" id="1676925"/>
    <lineage>
        <taxon>Eukaryota</taxon>
        <taxon>Metazoa</taxon>
        <taxon>Chordata</taxon>
        <taxon>Craniata</taxon>
        <taxon>Vertebrata</taxon>
        <taxon>Euteleostomi</taxon>
        <taxon>Actinopterygii</taxon>
        <taxon>Neopterygii</taxon>
        <taxon>Teleostei</taxon>
        <taxon>Osteoglossocephala</taxon>
        <taxon>Osteoglossomorpha</taxon>
        <taxon>Osteoglossiformes</taxon>
        <taxon>Mormyridae</taxon>
        <taxon>Paramormyrops</taxon>
    </lineage>
</organism>
<dbReference type="GO" id="GO:0006508">
    <property type="term" value="P:proteolysis"/>
    <property type="evidence" value="ECO:0007669"/>
    <property type="project" value="InterPro"/>
</dbReference>
<dbReference type="PRINTS" id="PR00376">
    <property type="entry name" value="IL1BCENZYME"/>
</dbReference>
<dbReference type="PANTHER" id="PTHR44329:SF297">
    <property type="entry name" value="RECEPTOR-INTERACTING SERINE_THREONINE-PROTEIN KINASE 3"/>
    <property type="match status" value="1"/>
</dbReference>
<evidence type="ECO:0000313" key="10">
    <source>
        <dbReference type="Ensembl" id="ENSPKIP00000025908.1"/>
    </source>
</evidence>
<dbReference type="Pfam" id="PF00656">
    <property type="entry name" value="Peptidase_C14"/>
    <property type="match status" value="1"/>
</dbReference>
<dbReference type="GO" id="GO:0004197">
    <property type="term" value="F:cysteine-type endopeptidase activity"/>
    <property type="evidence" value="ECO:0007669"/>
    <property type="project" value="InterPro"/>
</dbReference>
<dbReference type="Ensembl" id="ENSPKIT00000006655.1">
    <property type="protein sequence ID" value="ENSPKIP00000025908.1"/>
    <property type="gene ID" value="ENSPKIG00000008591.1"/>
</dbReference>
<evidence type="ECO:0000256" key="1">
    <source>
        <dbReference type="ARBA" id="ARBA00010134"/>
    </source>
</evidence>
<dbReference type="SMART" id="SM00115">
    <property type="entry name" value="CASc"/>
    <property type="match status" value="1"/>
</dbReference>